<protein>
    <submittedName>
        <fullName evidence="4">CD1A protein</fullName>
    </submittedName>
</protein>
<dbReference type="OrthoDB" id="8890485at2759"/>
<dbReference type="InterPro" id="IPR037055">
    <property type="entry name" value="MHC_I-like_Ag-recog_sf"/>
</dbReference>
<dbReference type="Proteomes" id="UP000653271">
    <property type="component" value="Unassembled WGS sequence"/>
</dbReference>
<dbReference type="GO" id="GO:0048006">
    <property type="term" value="P:antigen processing and presentation, endogenous lipid antigen via MHC class Ib"/>
    <property type="evidence" value="ECO:0007669"/>
    <property type="project" value="TreeGrafter"/>
</dbReference>
<dbReference type="GO" id="GO:0071723">
    <property type="term" value="F:lipopeptide binding"/>
    <property type="evidence" value="ECO:0007669"/>
    <property type="project" value="TreeGrafter"/>
</dbReference>
<keyword evidence="1" id="KW-0325">Glycoprotein</keyword>
<evidence type="ECO:0000259" key="3">
    <source>
        <dbReference type="PROSITE" id="PS50835"/>
    </source>
</evidence>
<dbReference type="InterPro" id="IPR036179">
    <property type="entry name" value="Ig-like_dom_sf"/>
</dbReference>
<accession>A0A850WX54</accession>
<keyword evidence="5" id="KW-1185">Reference proteome</keyword>
<dbReference type="InterPro" id="IPR011161">
    <property type="entry name" value="MHC_I-like_Ag-recog"/>
</dbReference>
<dbReference type="GO" id="GO:0005615">
    <property type="term" value="C:extracellular space"/>
    <property type="evidence" value="ECO:0007669"/>
    <property type="project" value="TreeGrafter"/>
</dbReference>
<dbReference type="Gene3D" id="3.30.500.10">
    <property type="entry name" value="MHC class I-like antigen recognition-like"/>
    <property type="match status" value="1"/>
</dbReference>
<dbReference type="PROSITE" id="PS50835">
    <property type="entry name" value="IG_LIKE"/>
    <property type="match status" value="1"/>
</dbReference>
<dbReference type="Pfam" id="PF07654">
    <property type="entry name" value="C1-set"/>
    <property type="match status" value="1"/>
</dbReference>
<proteinExistence type="predicted"/>
<feature type="non-terminal residue" evidence="4">
    <location>
        <position position="1"/>
    </location>
</feature>
<dbReference type="SUPFAM" id="SSF54452">
    <property type="entry name" value="MHC antigen-recognition domain"/>
    <property type="match status" value="1"/>
</dbReference>
<sequence length="310" mass="34707">PAELQVFQLLQTCLFTNYSSAEVFAVAFLGDVAVYVMDPADWSIHYYWPWAHQAASEGDAVKIKSHWKLSIRNMIQYVHEMAHKVQVDYPLVIQIHGGCVLHPNRTSWGFIDVGEGGRDLIAFNMEKNQWEPQQQSLFANRVSESLNSKKAITGLVEHILSVTCPSHVLTLCSYGKATLERQVTPVATVFARTPSPAQLLLVCRVTGFYPRPISVAWLRDGQEVPPGPELNTSAILPNADLTYQLRSVLAVAPQDGHSYACRVHHRSLGSRSLLIPWENRSSAPTITIVITVLLLVAAAYAMAIWWWKHR</sequence>
<dbReference type="InterPro" id="IPR003597">
    <property type="entry name" value="Ig_C1-set"/>
</dbReference>
<dbReference type="PANTHER" id="PTHR16675">
    <property type="entry name" value="MHC CLASS I-RELATED"/>
    <property type="match status" value="1"/>
</dbReference>
<evidence type="ECO:0000256" key="2">
    <source>
        <dbReference type="SAM" id="Phobius"/>
    </source>
</evidence>
<feature type="transmembrane region" description="Helical" evidence="2">
    <location>
        <begin position="286"/>
        <end position="307"/>
    </location>
</feature>
<dbReference type="PROSITE" id="PS00290">
    <property type="entry name" value="IG_MHC"/>
    <property type="match status" value="1"/>
</dbReference>
<evidence type="ECO:0000313" key="4">
    <source>
        <dbReference type="EMBL" id="NWH73932.1"/>
    </source>
</evidence>
<dbReference type="PANTHER" id="PTHR16675:SF160">
    <property type="entry name" value="T-CELL SURFACE GLYCOPROTEIN CD1A"/>
    <property type="match status" value="1"/>
</dbReference>
<dbReference type="Pfam" id="PF16497">
    <property type="entry name" value="MHC_I_3"/>
    <property type="match status" value="1"/>
</dbReference>
<dbReference type="InterPro" id="IPR013783">
    <property type="entry name" value="Ig-like_fold"/>
</dbReference>
<dbReference type="EMBL" id="WAAB01009286">
    <property type="protein sequence ID" value="NWH73932.1"/>
    <property type="molecule type" value="Genomic_DNA"/>
</dbReference>
<dbReference type="InterPro" id="IPR003006">
    <property type="entry name" value="Ig/MHC_CS"/>
</dbReference>
<dbReference type="SUPFAM" id="SSF48726">
    <property type="entry name" value="Immunoglobulin"/>
    <property type="match status" value="1"/>
</dbReference>
<keyword evidence="2" id="KW-0472">Membrane</keyword>
<reference evidence="4" key="1">
    <citation type="submission" date="2019-09" db="EMBL/GenBank/DDBJ databases">
        <title>Bird 10,000 Genomes (B10K) Project - Family phase.</title>
        <authorList>
            <person name="Zhang G."/>
        </authorList>
    </citation>
    <scope>NUCLEOTIDE SEQUENCE</scope>
    <source>
        <strain evidence="4">B10K-DU-008-47</strain>
        <tissue evidence="4">Mixed tissue sample</tissue>
    </source>
</reference>
<evidence type="ECO:0000313" key="5">
    <source>
        <dbReference type="Proteomes" id="UP000653271"/>
    </source>
</evidence>
<gene>
    <name evidence="4" type="primary">Cd1a</name>
    <name evidence="4" type="ORF">PIACAY_R11927</name>
</gene>
<keyword evidence="2" id="KW-1133">Transmembrane helix</keyword>
<organism evidence="4 5">
    <name type="scientific">Piaya cayana</name>
    <name type="common">Common squirrel cuckoo</name>
    <dbReference type="NCBI Taxonomy" id="33601"/>
    <lineage>
        <taxon>Eukaryota</taxon>
        <taxon>Metazoa</taxon>
        <taxon>Chordata</taxon>
        <taxon>Craniata</taxon>
        <taxon>Vertebrata</taxon>
        <taxon>Euteleostomi</taxon>
        <taxon>Archelosauria</taxon>
        <taxon>Archosauria</taxon>
        <taxon>Dinosauria</taxon>
        <taxon>Saurischia</taxon>
        <taxon>Theropoda</taxon>
        <taxon>Coelurosauria</taxon>
        <taxon>Aves</taxon>
        <taxon>Neognathae</taxon>
        <taxon>Neoaves</taxon>
        <taxon>Otidimorphae</taxon>
        <taxon>Cuculiformes</taxon>
        <taxon>Coccyzidae</taxon>
        <taxon>Piaya</taxon>
    </lineage>
</organism>
<dbReference type="AlphaFoldDB" id="A0A850WX54"/>
<dbReference type="GO" id="GO:0001916">
    <property type="term" value="P:positive regulation of T cell mediated cytotoxicity"/>
    <property type="evidence" value="ECO:0007669"/>
    <property type="project" value="TreeGrafter"/>
</dbReference>
<dbReference type="InterPro" id="IPR011162">
    <property type="entry name" value="MHC_I/II-like_Ag-recog"/>
</dbReference>
<dbReference type="InterPro" id="IPR050208">
    <property type="entry name" value="MHC_class-I_related"/>
</dbReference>
<dbReference type="GO" id="GO:0030884">
    <property type="term" value="F:exogenous lipid antigen binding"/>
    <property type="evidence" value="ECO:0007669"/>
    <property type="project" value="TreeGrafter"/>
</dbReference>
<name>A0A850WX54_PIACA</name>
<dbReference type="GO" id="GO:0009897">
    <property type="term" value="C:external side of plasma membrane"/>
    <property type="evidence" value="ECO:0007669"/>
    <property type="project" value="TreeGrafter"/>
</dbReference>
<dbReference type="GO" id="GO:0006955">
    <property type="term" value="P:immune response"/>
    <property type="evidence" value="ECO:0007669"/>
    <property type="project" value="TreeGrafter"/>
</dbReference>
<dbReference type="InterPro" id="IPR007110">
    <property type="entry name" value="Ig-like_dom"/>
</dbReference>
<comment type="caution">
    <text evidence="4">The sequence shown here is derived from an EMBL/GenBank/DDBJ whole genome shotgun (WGS) entry which is preliminary data.</text>
</comment>
<feature type="non-terminal residue" evidence="4">
    <location>
        <position position="310"/>
    </location>
</feature>
<dbReference type="Gene3D" id="2.60.40.10">
    <property type="entry name" value="Immunoglobulins"/>
    <property type="match status" value="1"/>
</dbReference>
<dbReference type="GO" id="GO:0048007">
    <property type="term" value="P:antigen processing and presentation, exogenous lipid antigen via MHC class Ib"/>
    <property type="evidence" value="ECO:0007669"/>
    <property type="project" value="TreeGrafter"/>
</dbReference>
<evidence type="ECO:0000256" key="1">
    <source>
        <dbReference type="ARBA" id="ARBA00023180"/>
    </source>
</evidence>
<dbReference type="SMART" id="SM00407">
    <property type="entry name" value="IGc1"/>
    <property type="match status" value="1"/>
</dbReference>
<keyword evidence="2" id="KW-0812">Transmembrane</keyword>
<dbReference type="GO" id="GO:0030883">
    <property type="term" value="F:endogenous lipid antigen binding"/>
    <property type="evidence" value="ECO:0007669"/>
    <property type="project" value="TreeGrafter"/>
</dbReference>
<feature type="domain" description="Ig-like" evidence="3">
    <location>
        <begin position="185"/>
        <end position="274"/>
    </location>
</feature>